<organism evidence="3 4">
    <name type="scientific">Vibrio anguillarum</name>
    <name type="common">Listonella anguillarum</name>
    <dbReference type="NCBI Taxonomy" id="55601"/>
    <lineage>
        <taxon>Bacteria</taxon>
        <taxon>Pseudomonadati</taxon>
        <taxon>Pseudomonadota</taxon>
        <taxon>Gammaproteobacteria</taxon>
        <taxon>Vibrionales</taxon>
        <taxon>Vibrionaceae</taxon>
        <taxon>Vibrio</taxon>
    </lineage>
</organism>
<protein>
    <submittedName>
        <fullName evidence="3">ATP-binding domain-containing protein</fullName>
    </submittedName>
</protein>
<dbReference type="SUPFAM" id="SSF52540">
    <property type="entry name" value="P-loop containing nucleoside triphosphate hydrolases"/>
    <property type="match status" value="1"/>
</dbReference>
<dbReference type="RefSeq" id="WP_064626889.1">
    <property type="nucleotide sequence ID" value="NZ_CP022102.1"/>
</dbReference>
<proteinExistence type="predicted"/>
<name>A0ABD4QZX8_VIBAN</name>
<dbReference type="InterPro" id="IPR027417">
    <property type="entry name" value="P-loop_NTPase"/>
</dbReference>
<dbReference type="Pfam" id="PF04851">
    <property type="entry name" value="ResIII"/>
    <property type="match status" value="1"/>
</dbReference>
<dbReference type="Gene3D" id="3.40.50.300">
    <property type="entry name" value="P-loop containing nucleotide triphosphate hydrolases"/>
    <property type="match status" value="2"/>
</dbReference>
<dbReference type="GO" id="GO:0005524">
    <property type="term" value="F:ATP binding"/>
    <property type="evidence" value="ECO:0007669"/>
    <property type="project" value="UniProtKB-KW"/>
</dbReference>
<evidence type="ECO:0000259" key="2">
    <source>
        <dbReference type="Pfam" id="PF13538"/>
    </source>
</evidence>
<comment type="caution">
    <text evidence="3">The sequence shown here is derived from an EMBL/GenBank/DDBJ whole genome shotgun (WGS) entry which is preliminary data.</text>
</comment>
<dbReference type="Proteomes" id="UP000078309">
    <property type="component" value="Unassembled WGS sequence"/>
</dbReference>
<accession>A0ABD4QZX8</accession>
<feature type="domain" description="Helicase/UvrB N-terminal" evidence="1">
    <location>
        <begin position="168"/>
        <end position="331"/>
    </location>
</feature>
<keyword evidence="3" id="KW-0067">ATP-binding</keyword>
<keyword evidence="3" id="KW-0547">Nucleotide-binding</keyword>
<evidence type="ECO:0000313" key="4">
    <source>
        <dbReference type="Proteomes" id="UP000078309"/>
    </source>
</evidence>
<feature type="domain" description="UvrD-like helicase C-terminal" evidence="2">
    <location>
        <begin position="528"/>
        <end position="573"/>
    </location>
</feature>
<evidence type="ECO:0000313" key="3">
    <source>
        <dbReference type="EMBL" id="MBT2920679.1"/>
    </source>
</evidence>
<dbReference type="InterPro" id="IPR027785">
    <property type="entry name" value="UvrD-like_helicase_C"/>
</dbReference>
<dbReference type="AlphaFoldDB" id="A0ABD4QZX8"/>
<reference evidence="3 4" key="1">
    <citation type="journal article" date="2017" name="J. Fish Dis.">
        <title>Comparative assessment of Vibrio virulence in marine fish larvae.</title>
        <authorList>
            <person name="Ronneseth A."/>
            <person name="Castillo D."/>
            <person name="D'Alvise P."/>
            <person name="Tonnesen O."/>
            <person name="Haugland G."/>
            <person name="Grotkjaer T."/>
            <person name="Engell-Sorensen K."/>
            <person name="Norremark L."/>
            <person name="Bergh O."/>
            <person name="Wergeland H.I."/>
            <person name="Gram L."/>
        </authorList>
    </citation>
    <scope>NUCLEOTIDE SEQUENCE [LARGE SCALE GENOMIC DNA]</scope>
    <source>
        <strain evidence="3 4">90-11-286</strain>
    </source>
</reference>
<dbReference type="InterPro" id="IPR006935">
    <property type="entry name" value="Helicase/UvrB_N"/>
</dbReference>
<dbReference type="Pfam" id="PF13538">
    <property type="entry name" value="UvrD_C_2"/>
    <property type="match status" value="1"/>
</dbReference>
<gene>
    <name evidence="3" type="ORF">PL14_18620</name>
</gene>
<evidence type="ECO:0000259" key="1">
    <source>
        <dbReference type="Pfam" id="PF04851"/>
    </source>
</evidence>
<dbReference type="EMBL" id="JAHGUI010000151">
    <property type="protein sequence ID" value="MBT2920679.1"/>
    <property type="molecule type" value="Genomic_DNA"/>
</dbReference>
<sequence>MTDSTSFFYLQEERKASCKYNNVIDFFEEFSNKNKCQVYLIKRPLGDAKYSYEYEDCLIVLIPNHKIIFLNFNNENDDFDDFYEDFIEDMGSISDKYQYKSMIGRPRKWRSENISDTYNNAHEIDLNEVITNNKLIDPKIKKRSELLISLLTGSINDIERVKENIPDNILDKIKQKILLFDADQTRFVYSTPRKKKTTIQGLSGTGKTELLLHKLKEIYLNEDDSKLLFTCHNKILADSLRKRIPDFFNFMKVEKQIKWDERLWCVHAWGSQSDYNSGAYRYICKKYGISFKRYSYNMPFSKACQLAIDHLKSINIEEFGYAFDYIFIDESQDFPEEFIQLCEMVSHTSLYVAGDIFQSIFDEEIVNTVSPDFLLSKCYRTDPRTLMFSHALGMGLFEEKKLRWLKDREWHNCGYIVDKLPNNKYGLTREPLKRFEDLNDQNIESMVIVNPSTDGGESNDKLIMDTLEKIISNNPTITPDDIGIMFVGSNKLGFHLADILDFKIKQKYGWSINRAYQSKEKIKDTIFFSNKNNVKGLEFPYVICVANYISNLKHERNALYMMLTRSFITTYLIVSNEEEKLGRIKEGLDYINTNGSMLIDVPPEDEQERIKANIEFDKNQESLFELLGTIFDELEIPELWRDPLMGMIKARGDKNLDYSVLKDLVEDTFELMATK</sequence>